<dbReference type="FunFam" id="3.40.1090.10:FF:000024">
    <property type="entry name" value="Lysophospholipase"/>
    <property type="match status" value="1"/>
</dbReference>
<evidence type="ECO:0000259" key="11">
    <source>
        <dbReference type="PROSITE" id="PS51210"/>
    </source>
</evidence>
<feature type="domain" description="PLA2c" evidence="11">
    <location>
        <begin position="283"/>
        <end position="903"/>
    </location>
</feature>
<evidence type="ECO:0000313" key="12">
    <source>
        <dbReference type="EMBL" id="KAJ5112638.1"/>
    </source>
</evidence>
<keyword evidence="6 8" id="KW-0443">Lipid metabolism</keyword>
<dbReference type="GO" id="GO:0004623">
    <property type="term" value="F:phospholipase A2 activity"/>
    <property type="evidence" value="ECO:0007669"/>
    <property type="project" value="TreeGrafter"/>
</dbReference>
<evidence type="ECO:0000256" key="8">
    <source>
        <dbReference type="PROSITE-ProRule" id="PRU00555"/>
    </source>
</evidence>
<evidence type="ECO:0000256" key="7">
    <source>
        <dbReference type="ARBA" id="ARBA00049531"/>
    </source>
</evidence>
<reference evidence="12" key="1">
    <citation type="submission" date="2022-11" db="EMBL/GenBank/DDBJ databases">
        <authorList>
            <person name="Petersen C."/>
        </authorList>
    </citation>
    <scope>NUCLEOTIDE SEQUENCE</scope>
    <source>
        <strain evidence="12">IBT 30761</strain>
    </source>
</reference>
<evidence type="ECO:0000256" key="3">
    <source>
        <dbReference type="ARBA" id="ARBA00013274"/>
    </source>
</evidence>
<dbReference type="GO" id="GO:0046475">
    <property type="term" value="P:glycerophospholipid catabolic process"/>
    <property type="evidence" value="ECO:0007669"/>
    <property type="project" value="TreeGrafter"/>
</dbReference>
<dbReference type="RefSeq" id="XP_056480411.1">
    <property type="nucleotide sequence ID" value="XM_056613187.1"/>
</dbReference>
<dbReference type="GO" id="GO:0004622">
    <property type="term" value="F:phosphatidylcholine lysophospholipase activity"/>
    <property type="evidence" value="ECO:0007669"/>
    <property type="project" value="UniProtKB-EC"/>
</dbReference>
<dbReference type="SUPFAM" id="SSF52151">
    <property type="entry name" value="FabD/lysophospholipase-like"/>
    <property type="match status" value="1"/>
</dbReference>
<organism evidence="12 13">
    <name type="scientific">Penicillium argentinense</name>
    <dbReference type="NCBI Taxonomy" id="1131581"/>
    <lineage>
        <taxon>Eukaryota</taxon>
        <taxon>Fungi</taxon>
        <taxon>Dikarya</taxon>
        <taxon>Ascomycota</taxon>
        <taxon>Pezizomycotina</taxon>
        <taxon>Eurotiomycetes</taxon>
        <taxon>Eurotiomycetidae</taxon>
        <taxon>Eurotiales</taxon>
        <taxon>Aspergillaceae</taxon>
        <taxon>Penicillium</taxon>
    </lineage>
</organism>
<dbReference type="InterPro" id="IPR016035">
    <property type="entry name" value="Acyl_Trfase/lysoPLipase"/>
</dbReference>
<dbReference type="Proteomes" id="UP001149074">
    <property type="component" value="Unassembled WGS sequence"/>
</dbReference>
<dbReference type="PANTHER" id="PTHR10728">
    <property type="entry name" value="CYTOSOLIC PHOSPHOLIPASE A2"/>
    <property type="match status" value="1"/>
</dbReference>
<name>A0A9W9G663_9EURO</name>
<comment type="function">
    <text evidence="1">Catalyzes the release of fatty acids from lysophospholipids.</text>
</comment>
<evidence type="ECO:0000256" key="1">
    <source>
        <dbReference type="ARBA" id="ARBA00002169"/>
    </source>
</evidence>
<evidence type="ECO:0000256" key="9">
    <source>
        <dbReference type="RuleBase" id="RU362103"/>
    </source>
</evidence>
<comment type="caution">
    <text evidence="12">The sequence shown here is derived from an EMBL/GenBank/DDBJ whole genome shotgun (WGS) entry which is preliminary data.</text>
</comment>
<dbReference type="GO" id="GO:0005829">
    <property type="term" value="C:cytosol"/>
    <property type="evidence" value="ECO:0007669"/>
    <property type="project" value="TreeGrafter"/>
</dbReference>
<evidence type="ECO:0000256" key="5">
    <source>
        <dbReference type="ARBA" id="ARBA00022963"/>
    </source>
</evidence>
<dbReference type="AlphaFoldDB" id="A0A9W9G663"/>
<evidence type="ECO:0000256" key="2">
    <source>
        <dbReference type="ARBA" id="ARBA00008780"/>
    </source>
</evidence>
<feature type="region of interest" description="Disordered" evidence="10">
    <location>
        <begin position="182"/>
        <end position="207"/>
    </location>
</feature>
<keyword evidence="4 8" id="KW-0378">Hydrolase</keyword>
<dbReference type="GeneID" id="81352166"/>
<sequence>MASLTTLPLVSKRTREPWIFFVRRLSFSRLAYSTSTSALSSAYAVFLGATMVSITDDKPKRPWNQASCLQVWGPRGMSAAFLSLRLGVFLRLTHYSRRGSFGPCASEELLQSLGVYFARVSAVGCMQVTVATLSSSSTATMATRASRLRWTVPPAALAAYTAGQWTQPRHLQKAQVTSSSALYQPNSPISDPRSSSSSAQRGSGHNEQASVWARVVQKLDEVKHTVVPGEWGDLGGNITNLIIPDWARFLPATAQKLQRELSLAPGSLADEIWKESQDPDINPEILRDAKVRVSDQLCEEELAFRKKRQQHSIKALASYLNIPEEDIHPDDVPVIAMCGSGGGLRALVAGTGSYLAAQEEGLWDCVTYTAGVSGSCWLQTLYHSSIADRNFNKLVDHLKNRLGVHIAFPPKALDLLTTAPTNKYLLSGLVEKLKGDPNADFGLVDIYGLLLAARLLVPRGELGVSDRDFKISNQKENLVNGAHPLPIYTAVRHEIPGLIDFGDGAKPMPEYIRREAKEESWFQWFEFTPYEFFCEELNAGIPTWALGRHFQAGRNTPSDRDYPIPELRVPELMGIWGSAFCATLSHYYKEVRPLVKSLAGFGGIDSLIQGKNSDLIRVHPIDPAAIPNYVMGMKDQLPASCPESIFRSSHLRLMDAGMSNNLPIYPLIRPGRDVDVIVAFDASADIKQENWLSVVDGYARQRGIKGWPVGAGWPRQSESLEDTKKALTESQNMTERKANEKMADAQSHSTTNTNQSNASDTDLGYCNVWVGTKEERISEDEPPPSKRLFHPQHADDHSDSDFHLMRPDAGIAVNHINTRDPEKPVAPHPNSIDPDVDDFLSTWNFIYTPEQIDSVVGLAKANFSEGKEQTRRVVRAVYERKKSDRLRKEQEEARKKLEGFVPL</sequence>
<protein>
    <recommendedName>
        <fullName evidence="3 9">Lysophospholipase</fullName>
        <ecNumber evidence="3 9">3.1.1.5</ecNumber>
    </recommendedName>
</protein>
<feature type="region of interest" description="Disordered" evidence="10">
    <location>
        <begin position="730"/>
        <end position="763"/>
    </location>
</feature>
<feature type="compositionally biased region" description="Polar residues" evidence="10">
    <location>
        <begin position="746"/>
        <end position="760"/>
    </location>
</feature>
<reference evidence="12" key="2">
    <citation type="journal article" date="2023" name="IMA Fungus">
        <title>Comparative genomic study of the Penicillium genus elucidates a diverse pangenome and 15 lateral gene transfer events.</title>
        <authorList>
            <person name="Petersen C."/>
            <person name="Sorensen T."/>
            <person name="Nielsen M.R."/>
            <person name="Sondergaard T.E."/>
            <person name="Sorensen J.L."/>
            <person name="Fitzpatrick D.A."/>
            <person name="Frisvad J.C."/>
            <person name="Nielsen K.L."/>
        </authorList>
    </citation>
    <scope>NUCLEOTIDE SEQUENCE</scope>
    <source>
        <strain evidence="12">IBT 30761</strain>
    </source>
</reference>
<evidence type="ECO:0000256" key="10">
    <source>
        <dbReference type="SAM" id="MobiDB-lite"/>
    </source>
</evidence>
<dbReference type="EC" id="3.1.1.5" evidence="3 9"/>
<keyword evidence="5 8" id="KW-0442">Lipid degradation</keyword>
<dbReference type="CDD" id="cd00147">
    <property type="entry name" value="cPLA2_like"/>
    <property type="match status" value="1"/>
</dbReference>
<dbReference type="OrthoDB" id="6121437at2759"/>
<proteinExistence type="inferred from homology"/>
<evidence type="ECO:0000313" key="13">
    <source>
        <dbReference type="Proteomes" id="UP001149074"/>
    </source>
</evidence>
<dbReference type="InterPro" id="IPR002642">
    <property type="entry name" value="LysoPLipase_cat_dom"/>
</dbReference>
<dbReference type="Pfam" id="PF01735">
    <property type="entry name" value="PLA2_B"/>
    <property type="match status" value="1"/>
</dbReference>
<feature type="compositionally biased region" description="Low complexity" evidence="10">
    <location>
        <begin position="185"/>
        <end position="198"/>
    </location>
</feature>
<gene>
    <name evidence="12" type="ORF">N7532_000683</name>
</gene>
<dbReference type="Gene3D" id="3.40.1090.10">
    <property type="entry name" value="Cytosolic phospholipase A2 catalytic domain"/>
    <property type="match status" value="1"/>
</dbReference>
<comment type="catalytic activity">
    <reaction evidence="7 9">
        <text>a 1-acyl-sn-glycero-3-phosphocholine + H2O = sn-glycerol 3-phosphocholine + a fatty acid + H(+)</text>
        <dbReference type="Rhea" id="RHEA:15177"/>
        <dbReference type="ChEBI" id="CHEBI:15377"/>
        <dbReference type="ChEBI" id="CHEBI:15378"/>
        <dbReference type="ChEBI" id="CHEBI:16870"/>
        <dbReference type="ChEBI" id="CHEBI:28868"/>
        <dbReference type="ChEBI" id="CHEBI:58168"/>
        <dbReference type="EC" id="3.1.1.5"/>
    </reaction>
</comment>
<comment type="similarity">
    <text evidence="2 9">Belongs to the lysophospholipase family.</text>
</comment>
<dbReference type="SMART" id="SM00022">
    <property type="entry name" value="PLAc"/>
    <property type="match status" value="1"/>
</dbReference>
<evidence type="ECO:0000256" key="6">
    <source>
        <dbReference type="ARBA" id="ARBA00023098"/>
    </source>
</evidence>
<accession>A0A9W9G663</accession>
<dbReference type="PROSITE" id="PS51210">
    <property type="entry name" value="PLA2C"/>
    <property type="match status" value="1"/>
</dbReference>
<evidence type="ECO:0000256" key="4">
    <source>
        <dbReference type="ARBA" id="ARBA00022801"/>
    </source>
</evidence>
<feature type="compositionally biased region" description="Basic and acidic residues" evidence="10">
    <location>
        <begin position="734"/>
        <end position="743"/>
    </location>
</feature>
<dbReference type="EMBL" id="JAPQKI010000001">
    <property type="protein sequence ID" value="KAJ5112638.1"/>
    <property type="molecule type" value="Genomic_DNA"/>
</dbReference>
<feature type="region of interest" description="Disordered" evidence="10">
    <location>
        <begin position="775"/>
        <end position="798"/>
    </location>
</feature>
<feature type="region of interest" description="Disordered" evidence="10">
    <location>
        <begin position="881"/>
        <end position="903"/>
    </location>
</feature>
<keyword evidence="13" id="KW-1185">Reference proteome</keyword>
<dbReference type="PANTHER" id="PTHR10728:SF40">
    <property type="entry name" value="PATATIN FAMILY PROTEIN"/>
    <property type="match status" value="1"/>
</dbReference>